<dbReference type="Pfam" id="PF13812">
    <property type="entry name" value="PPR_3"/>
    <property type="match status" value="1"/>
</dbReference>
<evidence type="ECO:0000256" key="6">
    <source>
        <dbReference type="SAM" id="MobiDB-lite"/>
    </source>
</evidence>
<reference evidence="7 8" key="1">
    <citation type="submission" date="2024-01" db="EMBL/GenBank/DDBJ databases">
        <title>Complete genome of Cladobotryum mycophilum ATHUM6906.</title>
        <authorList>
            <person name="Christinaki A.C."/>
            <person name="Myridakis A.I."/>
            <person name="Kouvelis V.N."/>
        </authorList>
    </citation>
    <scope>NUCLEOTIDE SEQUENCE [LARGE SCALE GENOMIC DNA]</scope>
    <source>
        <strain evidence="7 8">ATHUM6906</strain>
    </source>
</reference>
<feature type="region of interest" description="Disordered" evidence="6">
    <location>
        <begin position="80"/>
        <end position="162"/>
    </location>
</feature>
<feature type="compositionally biased region" description="Polar residues" evidence="6">
    <location>
        <begin position="86"/>
        <end position="98"/>
    </location>
</feature>
<dbReference type="PROSITE" id="PS51375">
    <property type="entry name" value="PPR"/>
    <property type="match status" value="2"/>
</dbReference>
<dbReference type="PANTHER" id="PTHR47447">
    <property type="entry name" value="OS03G0856100 PROTEIN"/>
    <property type="match status" value="1"/>
</dbReference>
<organism evidence="7 8">
    <name type="scientific">Cladobotryum mycophilum</name>
    <dbReference type="NCBI Taxonomy" id="491253"/>
    <lineage>
        <taxon>Eukaryota</taxon>
        <taxon>Fungi</taxon>
        <taxon>Dikarya</taxon>
        <taxon>Ascomycota</taxon>
        <taxon>Pezizomycotina</taxon>
        <taxon>Sordariomycetes</taxon>
        <taxon>Hypocreomycetidae</taxon>
        <taxon>Hypocreales</taxon>
        <taxon>Hypocreaceae</taxon>
        <taxon>Cladobotryum</taxon>
    </lineage>
</organism>
<evidence type="ECO:0000313" key="7">
    <source>
        <dbReference type="EMBL" id="KAK5987149.1"/>
    </source>
</evidence>
<evidence type="ECO:0000256" key="2">
    <source>
        <dbReference type="ARBA" id="ARBA00022737"/>
    </source>
</evidence>
<dbReference type="PANTHER" id="PTHR47447:SF28">
    <property type="entry name" value="PENTACOTRIPEPTIDE-REPEAT REGION OF PRORP DOMAIN-CONTAINING PROTEIN"/>
    <property type="match status" value="1"/>
</dbReference>
<dbReference type="InterPro" id="IPR011990">
    <property type="entry name" value="TPR-like_helical_dom_sf"/>
</dbReference>
<dbReference type="EMBL" id="JAVFKD010000016">
    <property type="protein sequence ID" value="KAK5987149.1"/>
    <property type="molecule type" value="Genomic_DNA"/>
</dbReference>
<keyword evidence="2" id="KW-0677">Repeat</keyword>
<dbReference type="Gene3D" id="1.25.40.10">
    <property type="entry name" value="Tetratricopeptide repeat domain"/>
    <property type="match status" value="2"/>
</dbReference>
<evidence type="ECO:0000256" key="1">
    <source>
        <dbReference type="ARBA" id="ARBA00006192"/>
    </source>
</evidence>
<feature type="compositionally biased region" description="Polar residues" evidence="6">
    <location>
        <begin position="116"/>
        <end position="133"/>
    </location>
</feature>
<comment type="subunit">
    <text evidence="4">Binds to mitochondrial small subunit 15S rRNA.</text>
</comment>
<feature type="repeat" description="PPR" evidence="5">
    <location>
        <begin position="794"/>
        <end position="828"/>
    </location>
</feature>
<dbReference type="InterPro" id="IPR002885">
    <property type="entry name" value="PPR_rpt"/>
</dbReference>
<accession>A0ABR0S4S0</accession>
<feature type="repeat" description="PPR" evidence="5">
    <location>
        <begin position="759"/>
        <end position="793"/>
    </location>
</feature>
<evidence type="ECO:0000256" key="3">
    <source>
        <dbReference type="ARBA" id="ARBA00044493"/>
    </source>
</evidence>
<evidence type="ECO:0000256" key="5">
    <source>
        <dbReference type="PROSITE-ProRule" id="PRU00708"/>
    </source>
</evidence>
<gene>
    <name evidence="7" type="ORF">PT974_11267</name>
</gene>
<evidence type="ECO:0000313" key="8">
    <source>
        <dbReference type="Proteomes" id="UP001338125"/>
    </source>
</evidence>
<name>A0ABR0S4S0_9HYPO</name>
<dbReference type="NCBIfam" id="TIGR00756">
    <property type="entry name" value="PPR"/>
    <property type="match status" value="2"/>
</dbReference>
<feature type="compositionally biased region" description="Basic and acidic residues" evidence="6">
    <location>
        <begin position="99"/>
        <end position="114"/>
    </location>
</feature>
<keyword evidence="8" id="KW-1185">Reference proteome</keyword>
<protein>
    <submittedName>
        <fullName evidence="7">Protein PROTON GRADIENT REGULATION 3</fullName>
    </submittedName>
</protein>
<evidence type="ECO:0000256" key="4">
    <source>
        <dbReference type="ARBA" id="ARBA00044511"/>
    </source>
</evidence>
<feature type="compositionally biased region" description="Basic residues" evidence="6">
    <location>
        <begin position="134"/>
        <end position="143"/>
    </location>
</feature>
<comment type="caution">
    <text evidence="7">The sequence shown here is derived from an EMBL/GenBank/DDBJ whole genome shotgun (WGS) entry which is preliminary data.</text>
</comment>
<proteinExistence type="inferred from homology"/>
<feature type="compositionally biased region" description="Low complexity" evidence="6">
    <location>
        <begin position="144"/>
        <end position="154"/>
    </location>
</feature>
<comment type="function">
    <text evidence="3">Regulates mitochondrial small subunit maturation by controlling 15S rRNA 5'-end processing. Localizes to the 5' precursor of the 15S rRNA in a position that is subsequently occupied by mS47 in the mature yeast mtSSU. Uses structure and sequence-specific RNA recognition, binding to a single-stranded region of the precursor and specifically recognizing bases -6 to -1. The exchange of Ccm1 for mS47 is coupled to the irreversible removal of precursor rRNA that is accompanied by conformational changes of the mitoribosomal proteins uS5m and mS26. These conformational changes signal completion of 5'-end rRNA processing through protection of the mature 5'-end of the 15S rRNA and stabilization of mS47. The removal of the 5' precursor together with the dissociation of Ccm1 may be catalyzed by the 5'-3' exoribonuclease Pet127. Involved in the specific removal of group I introns in mitochondrial encoded transcripts.</text>
</comment>
<sequence length="868" mass="99070">MPTALMFRTTSLRLNYCTRISPRLPFRPHHRPPWRLAARQYSSTLENITNDEAPTFKYDASTDSATSQVSLRLQDQELSAVHHLPNPTNEGNRFSNKAGQRERKTQLQEHEGRKSIGSNLNKYRSKSSQSSGHAQRRHIKKGSRSTSSRSTHTTPFVHRSATHITWNRVHETIKRTPHLPNRFSDNPNGDDTIPEPKLVVRRLRGMHLQWGYIRHQSHSFEVLASRRLFSSWKIKFQNVAAARDSSSYGWGDDGKWLFEYETIPEMRNAWEELDMESRREKWPSTMLSTLYSCPNKAQMVLEATLDPLPPGYAILDVLTFIARHLQLDTIKNFRERTLKAEETLDLLAKILEDMPPRHVPFGQRAFGIFARKLPSDQASDLYAILQRSKHTLHPNTQLQFASKLAGSMSHKETAFSILKGLAERGVDLNGPSPKSAITSLLHCKANYDGWSQETQTFSPRDALEFFMEKGFSPNHINATAFLDSLCQQSEVEEAIRLALLFTESGVNLDKRTWSTIFRGAKRSLKVENIVKSFDVAKAANAPYIDVLNNSLHSIYYFADMESRENALQSPWILPIFEPMLRLYAKKFDLEPLQRWLPDSLPLIITQPASYDGKFEGRTRYPWRFLDSIVPVIDNFFSMDSNGPRIRPSTTTVAIMLRAYIKTLRQPYDLMAFYTFFKTRLEENAGRGIFAAQLIKDQGTLIHDTIIMTMTERKGLSRPALQIFGDMLKDHMQRAGSEKSGVGSNKILAPSVAPIHPPPSLCTFSILVRGLMNRGDRILAEQVIQVMREQGIEPNLVTWNTLIKGYAVMQNIAKTVETLQDMEAAGFKPDLFTFKAFGKLRNQAKALEMMESIISTNREKMVGEELYDI</sequence>
<comment type="similarity">
    <text evidence="1">Belongs to the CCM1 family.</text>
</comment>
<dbReference type="Proteomes" id="UP001338125">
    <property type="component" value="Unassembled WGS sequence"/>
</dbReference>